<organism evidence="8">
    <name type="scientific">Corethron hystrix</name>
    <dbReference type="NCBI Taxonomy" id="216773"/>
    <lineage>
        <taxon>Eukaryota</taxon>
        <taxon>Sar</taxon>
        <taxon>Stramenopiles</taxon>
        <taxon>Ochrophyta</taxon>
        <taxon>Bacillariophyta</taxon>
        <taxon>Coscinodiscophyceae</taxon>
        <taxon>Corethrophycidae</taxon>
        <taxon>Corethrales</taxon>
        <taxon>Corethraceae</taxon>
        <taxon>Corethron</taxon>
    </lineage>
</organism>
<dbReference type="GO" id="GO:0004467">
    <property type="term" value="F:long-chain fatty acid-CoA ligase activity"/>
    <property type="evidence" value="ECO:0007669"/>
    <property type="project" value="UniProtKB-EC"/>
</dbReference>
<sequence>MPAILLLPIQVALTVLDFAIFLLTFGWIKLIPRLFAGSPLRSVAVDGNEAHRVRAGFSPATLELTPFPGVDTLHGLMERTFNTYSNLTCMKRRTFLGQHKGNPKVKHFGETTSLTYAETEKMSQKFGASLRQAGLVPCPPEASLEQKTTPSTIAIFENTCPEWLCAAIGSFSQAISVTTIYATLGIDAVVDAVQDGRIPALLCNKKSLPMIAKRLDSMKSLKTIIYTNDLVEPDDSTPIPTVKGVTFVSFEDFVANGDTKAHPPSPPKPSTEAVVMYTSGSTGKPKGVVLTHKNVLAMAAGMLKATPIQSDDVYLAYLPLAHIMELSAEFVTISLGVCLCYADPKSLSKTGAYPTGALEEYSPTIMAGVPKIWDVIKKGIETKIAGSSPVVKFLFKTAFAARSFAIKRGYDTPFFNALVFKKISAATGGKIRLGLSGGGPLNDEIQTFISTALKFPLGQGYGLTETCAGLTLQDQSDTRSGIAGVPVSCVEVLLKSCADVNDKAGLPYLETDRKDADGNDVLGRGEVLVRGNNISIGYYKMPDKTAEVFDKDGWFHTGDIGQWASDGSLRIVDRLKNLIKLKGGEYIAVEQMEMVYGNSPFVDAVAGGICCYGDGDMDRPIAIMQLSKQTAMAWAKDNGAEGDYEKIKALPEFYTAVHQSLLEQHKIGNLSNLEKVIAVSIIDEPWTSDNGCLTATNKLQRKSIIEVFKKEFELVKKKGIF</sequence>
<keyword evidence="6" id="KW-1133">Transmembrane helix</keyword>
<dbReference type="Gene3D" id="3.40.50.12780">
    <property type="entry name" value="N-terminal domain of ligase-like"/>
    <property type="match status" value="1"/>
</dbReference>
<name>A0A7S1G3A0_9STRA</name>
<evidence type="ECO:0000256" key="2">
    <source>
        <dbReference type="ARBA" id="ARBA00022598"/>
    </source>
</evidence>
<dbReference type="GO" id="GO:0016020">
    <property type="term" value="C:membrane"/>
    <property type="evidence" value="ECO:0007669"/>
    <property type="project" value="TreeGrafter"/>
</dbReference>
<feature type="domain" description="AMP-dependent synthetase/ligase" evidence="7">
    <location>
        <begin position="101"/>
        <end position="539"/>
    </location>
</feature>
<gene>
    <name evidence="8" type="ORF">CHYS00102_LOCUS30393</name>
</gene>
<evidence type="ECO:0000313" key="8">
    <source>
        <dbReference type="EMBL" id="CAD8903174.1"/>
    </source>
</evidence>
<keyword evidence="4" id="KW-0067">ATP-binding</keyword>
<dbReference type="SUPFAM" id="SSF56801">
    <property type="entry name" value="Acetyl-CoA synthetase-like"/>
    <property type="match status" value="1"/>
</dbReference>
<keyword evidence="6" id="KW-0812">Transmembrane</keyword>
<dbReference type="Pfam" id="PF00501">
    <property type="entry name" value="AMP-binding"/>
    <property type="match status" value="1"/>
</dbReference>
<evidence type="ECO:0000256" key="6">
    <source>
        <dbReference type="SAM" id="Phobius"/>
    </source>
</evidence>
<proteinExistence type="inferred from homology"/>
<dbReference type="PANTHER" id="PTHR43272:SF83">
    <property type="entry name" value="ACYL-COA SYNTHETASE LONG-CHAIN, ISOFORM J"/>
    <property type="match status" value="1"/>
</dbReference>
<evidence type="ECO:0000256" key="1">
    <source>
        <dbReference type="ARBA" id="ARBA00006432"/>
    </source>
</evidence>
<evidence type="ECO:0000256" key="5">
    <source>
        <dbReference type="ARBA" id="ARBA00036813"/>
    </source>
</evidence>
<dbReference type="PROSITE" id="PS00455">
    <property type="entry name" value="AMP_BINDING"/>
    <property type="match status" value="1"/>
</dbReference>
<keyword evidence="3" id="KW-0547">Nucleotide-binding</keyword>
<dbReference type="AlphaFoldDB" id="A0A7S1G3A0"/>
<dbReference type="PANTHER" id="PTHR43272">
    <property type="entry name" value="LONG-CHAIN-FATTY-ACID--COA LIGASE"/>
    <property type="match status" value="1"/>
</dbReference>
<keyword evidence="2" id="KW-0436">Ligase</keyword>
<feature type="transmembrane region" description="Helical" evidence="6">
    <location>
        <begin position="6"/>
        <end position="28"/>
    </location>
</feature>
<dbReference type="GO" id="GO:0005783">
    <property type="term" value="C:endoplasmic reticulum"/>
    <property type="evidence" value="ECO:0007669"/>
    <property type="project" value="TreeGrafter"/>
</dbReference>
<comment type="similarity">
    <text evidence="1">Belongs to the ATP-dependent AMP-binding enzyme family.</text>
</comment>
<evidence type="ECO:0000259" key="7">
    <source>
        <dbReference type="Pfam" id="PF00501"/>
    </source>
</evidence>
<comment type="catalytic activity">
    <reaction evidence="5">
        <text>a long-chain fatty acid + ATP + CoA = a long-chain fatty acyl-CoA + AMP + diphosphate</text>
        <dbReference type="Rhea" id="RHEA:15421"/>
        <dbReference type="ChEBI" id="CHEBI:30616"/>
        <dbReference type="ChEBI" id="CHEBI:33019"/>
        <dbReference type="ChEBI" id="CHEBI:57287"/>
        <dbReference type="ChEBI" id="CHEBI:57560"/>
        <dbReference type="ChEBI" id="CHEBI:83139"/>
        <dbReference type="ChEBI" id="CHEBI:456215"/>
        <dbReference type="EC" id="6.2.1.3"/>
    </reaction>
</comment>
<keyword evidence="6" id="KW-0472">Membrane</keyword>
<dbReference type="InterPro" id="IPR042099">
    <property type="entry name" value="ANL_N_sf"/>
</dbReference>
<protein>
    <recommendedName>
        <fullName evidence="7">AMP-dependent synthetase/ligase domain-containing protein</fullName>
    </recommendedName>
</protein>
<dbReference type="InterPro" id="IPR020845">
    <property type="entry name" value="AMP-binding_CS"/>
</dbReference>
<dbReference type="EMBL" id="HBFR01041592">
    <property type="protein sequence ID" value="CAD8903174.1"/>
    <property type="molecule type" value="Transcribed_RNA"/>
</dbReference>
<evidence type="ECO:0000256" key="3">
    <source>
        <dbReference type="ARBA" id="ARBA00022741"/>
    </source>
</evidence>
<evidence type="ECO:0000256" key="4">
    <source>
        <dbReference type="ARBA" id="ARBA00022840"/>
    </source>
</evidence>
<accession>A0A7S1G3A0</accession>
<reference evidence="8" key="1">
    <citation type="submission" date="2021-01" db="EMBL/GenBank/DDBJ databases">
        <authorList>
            <person name="Corre E."/>
            <person name="Pelletier E."/>
            <person name="Niang G."/>
            <person name="Scheremetjew M."/>
            <person name="Finn R."/>
            <person name="Kale V."/>
            <person name="Holt S."/>
            <person name="Cochrane G."/>
            <person name="Meng A."/>
            <person name="Brown T."/>
            <person name="Cohen L."/>
        </authorList>
    </citation>
    <scope>NUCLEOTIDE SEQUENCE</scope>
    <source>
        <strain evidence="8">308</strain>
    </source>
</reference>
<dbReference type="InterPro" id="IPR000873">
    <property type="entry name" value="AMP-dep_synth/lig_dom"/>
</dbReference>
<dbReference type="GO" id="GO:0005524">
    <property type="term" value="F:ATP binding"/>
    <property type="evidence" value="ECO:0007669"/>
    <property type="project" value="UniProtKB-KW"/>
</dbReference>